<dbReference type="Proteomes" id="UP000186817">
    <property type="component" value="Unassembled WGS sequence"/>
</dbReference>
<feature type="region of interest" description="Disordered" evidence="1">
    <location>
        <begin position="1"/>
        <end position="27"/>
    </location>
</feature>
<dbReference type="AlphaFoldDB" id="A0A1Q9DS73"/>
<evidence type="ECO:0000313" key="2">
    <source>
        <dbReference type="EMBL" id="OLP98009.1"/>
    </source>
</evidence>
<feature type="compositionally biased region" description="Polar residues" evidence="1">
    <location>
        <begin position="15"/>
        <end position="27"/>
    </location>
</feature>
<evidence type="ECO:0000313" key="3">
    <source>
        <dbReference type="Proteomes" id="UP000186817"/>
    </source>
</evidence>
<feature type="region of interest" description="Disordered" evidence="1">
    <location>
        <begin position="164"/>
        <end position="220"/>
    </location>
</feature>
<organism evidence="2 3">
    <name type="scientific">Symbiodinium microadriaticum</name>
    <name type="common">Dinoflagellate</name>
    <name type="synonym">Zooxanthella microadriatica</name>
    <dbReference type="NCBI Taxonomy" id="2951"/>
    <lineage>
        <taxon>Eukaryota</taxon>
        <taxon>Sar</taxon>
        <taxon>Alveolata</taxon>
        <taxon>Dinophyceae</taxon>
        <taxon>Suessiales</taxon>
        <taxon>Symbiodiniaceae</taxon>
        <taxon>Symbiodinium</taxon>
    </lineage>
</organism>
<keyword evidence="3" id="KW-1185">Reference proteome</keyword>
<name>A0A1Q9DS73_SYMMI</name>
<proteinExistence type="predicted"/>
<evidence type="ECO:0000256" key="1">
    <source>
        <dbReference type="SAM" id="MobiDB-lite"/>
    </source>
</evidence>
<reference evidence="2 3" key="1">
    <citation type="submission" date="2016-02" db="EMBL/GenBank/DDBJ databases">
        <title>Genome analysis of coral dinoflagellate symbionts highlights evolutionary adaptations to a symbiotic lifestyle.</title>
        <authorList>
            <person name="Aranda M."/>
            <person name="Li Y."/>
            <person name="Liew Y.J."/>
            <person name="Baumgarten S."/>
            <person name="Simakov O."/>
            <person name="Wilson M."/>
            <person name="Piel J."/>
            <person name="Ashoor H."/>
            <person name="Bougouffa S."/>
            <person name="Bajic V.B."/>
            <person name="Ryu T."/>
            <person name="Ravasi T."/>
            <person name="Bayer T."/>
            <person name="Micklem G."/>
            <person name="Kim H."/>
            <person name="Bhak J."/>
            <person name="Lajeunesse T.C."/>
            <person name="Voolstra C.R."/>
        </authorList>
    </citation>
    <scope>NUCLEOTIDE SEQUENCE [LARGE SCALE GENOMIC DNA]</scope>
    <source>
        <strain evidence="2 3">CCMP2467</strain>
    </source>
</reference>
<gene>
    <name evidence="2" type="ORF">AK812_SmicGene19575</name>
</gene>
<accession>A0A1Q9DS73</accession>
<protein>
    <submittedName>
        <fullName evidence="2">Uncharacterized protein</fullName>
    </submittedName>
</protein>
<sequence>MARFAGTQAHGASQRKASQLVGTPSTTKSRRRLLRYLSTFRANGLASDLNPCLSTTNPRRGSKPVQVQARWWSSIGIDFCPATVAAFRATARLAPATRCVGLKKGVITDSGAQPKQIALPDAGAAVNKLRDRRLGRRRLGIGAAATAVNASVLREGPRPRLLADFQQYPPEHPPTPWQTRRWRQPQGRTADERRKSGLGTLGGRKPQRADETTSWGARADDGGAREWRSILHPVGPVESPPGPVNVPVLLAQPPSLLSPVSKPPGLQGELASSFQQTHATVHCLHTGWDNRANEITVNELLQPPWPGLSARTAFGGPDAFAAALEIAAAVAAPRPFAAFEVRAESVIVAVALHKVYHVCKIGAFHSAKHVVQPDVEISA</sequence>
<comment type="caution">
    <text evidence="2">The sequence shown here is derived from an EMBL/GenBank/DDBJ whole genome shotgun (WGS) entry which is preliminary data.</text>
</comment>
<dbReference type="EMBL" id="LSRX01000412">
    <property type="protein sequence ID" value="OLP98009.1"/>
    <property type="molecule type" value="Genomic_DNA"/>
</dbReference>